<dbReference type="Proteomes" id="UP000824048">
    <property type="component" value="Unassembled WGS sequence"/>
</dbReference>
<evidence type="ECO:0000313" key="11">
    <source>
        <dbReference type="EMBL" id="HIZ41541.1"/>
    </source>
</evidence>
<proteinExistence type="predicted"/>
<feature type="transmembrane region" description="Helical" evidence="8">
    <location>
        <begin position="1354"/>
        <end position="1376"/>
    </location>
</feature>
<comment type="subcellular location">
    <subcellularLocation>
        <location evidence="1">Cell membrane</location>
        <topology evidence="1">Multi-pass membrane protein</topology>
    </subcellularLocation>
</comment>
<keyword evidence="3 8" id="KW-0812">Transmembrane</keyword>
<evidence type="ECO:0000256" key="6">
    <source>
        <dbReference type="SAM" id="Coils"/>
    </source>
</evidence>
<dbReference type="EMBL" id="DXBP01000022">
    <property type="protein sequence ID" value="HIZ41541.1"/>
    <property type="molecule type" value="Genomic_DNA"/>
</dbReference>
<name>A0A9D2J9F7_9FIRM</name>
<dbReference type="InterPro" id="IPR038766">
    <property type="entry name" value="Membrane_comp_ABC_pdt"/>
</dbReference>
<dbReference type="InterPro" id="IPR025857">
    <property type="entry name" value="MacB_PCD"/>
</dbReference>
<evidence type="ECO:0000256" key="4">
    <source>
        <dbReference type="ARBA" id="ARBA00022989"/>
    </source>
</evidence>
<dbReference type="GO" id="GO:0005886">
    <property type="term" value="C:plasma membrane"/>
    <property type="evidence" value="ECO:0007669"/>
    <property type="project" value="UniProtKB-SubCell"/>
</dbReference>
<feature type="domain" description="MacB-like periplasmic core" evidence="10">
    <location>
        <begin position="6"/>
        <end position="206"/>
    </location>
</feature>
<comment type="caution">
    <text evidence="11">The sequence shown here is derived from an EMBL/GenBank/DDBJ whole genome shotgun (WGS) entry which is preliminary data.</text>
</comment>
<protein>
    <submittedName>
        <fullName evidence="11">ABC transporter permease</fullName>
    </submittedName>
</protein>
<dbReference type="InterPro" id="IPR003838">
    <property type="entry name" value="ABC3_permease_C"/>
</dbReference>
<keyword evidence="2" id="KW-1003">Cell membrane</keyword>
<feature type="transmembrane region" description="Helical" evidence="8">
    <location>
        <begin position="996"/>
        <end position="1017"/>
    </location>
</feature>
<feature type="transmembrane region" description="Helical" evidence="8">
    <location>
        <begin position="1301"/>
        <end position="1321"/>
    </location>
</feature>
<feature type="coiled-coil region" evidence="6">
    <location>
        <begin position="343"/>
        <end position="391"/>
    </location>
</feature>
<dbReference type="PANTHER" id="PTHR30287:SF1">
    <property type="entry name" value="INNER MEMBRANE PROTEIN"/>
    <property type="match status" value="1"/>
</dbReference>
<organism evidence="11 12">
    <name type="scientific">Candidatus Gemmiger excrementigallinarum</name>
    <dbReference type="NCBI Taxonomy" id="2838609"/>
    <lineage>
        <taxon>Bacteria</taxon>
        <taxon>Bacillati</taxon>
        <taxon>Bacillota</taxon>
        <taxon>Clostridia</taxon>
        <taxon>Eubacteriales</taxon>
        <taxon>Gemmiger</taxon>
    </lineage>
</organism>
<feature type="compositionally biased region" description="Acidic residues" evidence="7">
    <location>
        <begin position="496"/>
        <end position="505"/>
    </location>
</feature>
<dbReference type="PANTHER" id="PTHR30287">
    <property type="entry name" value="MEMBRANE COMPONENT OF PREDICTED ABC SUPERFAMILY METABOLITE UPTAKE TRANSPORTER"/>
    <property type="match status" value="1"/>
</dbReference>
<dbReference type="Pfam" id="PF12704">
    <property type="entry name" value="MacB_PCD"/>
    <property type="match status" value="2"/>
</dbReference>
<dbReference type="Pfam" id="PF02687">
    <property type="entry name" value="FtsX"/>
    <property type="match status" value="2"/>
</dbReference>
<dbReference type="CDD" id="cd06503">
    <property type="entry name" value="ATP-synt_Fo_b"/>
    <property type="match status" value="1"/>
</dbReference>
<evidence type="ECO:0000256" key="3">
    <source>
        <dbReference type="ARBA" id="ARBA00022692"/>
    </source>
</evidence>
<feature type="compositionally biased region" description="Low complexity" evidence="7">
    <location>
        <begin position="506"/>
        <end position="529"/>
    </location>
</feature>
<reference evidence="11" key="1">
    <citation type="journal article" date="2021" name="PeerJ">
        <title>Extensive microbial diversity within the chicken gut microbiome revealed by metagenomics and culture.</title>
        <authorList>
            <person name="Gilroy R."/>
            <person name="Ravi A."/>
            <person name="Getino M."/>
            <person name="Pursley I."/>
            <person name="Horton D.L."/>
            <person name="Alikhan N.F."/>
            <person name="Baker D."/>
            <person name="Gharbi K."/>
            <person name="Hall N."/>
            <person name="Watson M."/>
            <person name="Adriaenssens E.M."/>
            <person name="Foster-Nyarko E."/>
            <person name="Jarju S."/>
            <person name="Secka A."/>
            <person name="Antonio M."/>
            <person name="Oren A."/>
            <person name="Chaudhuri R.R."/>
            <person name="La Ragione R."/>
            <person name="Hildebrand F."/>
            <person name="Pallen M.J."/>
        </authorList>
    </citation>
    <scope>NUCLEOTIDE SEQUENCE</scope>
    <source>
        <strain evidence="11">ChiSxjej1B13-11774</strain>
    </source>
</reference>
<dbReference type="Gene3D" id="1.10.287.1490">
    <property type="match status" value="1"/>
</dbReference>
<feature type="coiled-coil region" evidence="6">
    <location>
        <begin position="795"/>
        <end position="868"/>
    </location>
</feature>
<feature type="domain" description="MacB-like periplasmic core" evidence="10">
    <location>
        <begin position="1071"/>
        <end position="1269"/>
    </location>
</feature>
<accession>A0A9D2J9F7</accession>
<keyword evidence="5 8" id="KW-0472">Membrane</keyword>
<gene>
    <name evidence="11" type="ORF">H9811_03145</name>
</gene>
<feature type="compositionally biased region" description="Acidic residues" evidence="7">
    <location>
        <begin position="556"/>
        <end position="575"/>
    </location>
</feature>
<evidence type="ECO:0000259" key="9">
    <source>
        <dbReference type="Pfam" id="PF02687"/>
    </source>
</evidence>
<evidence type="ECO:0000313" key="12">
    <source>
        <dbReference type="Proteomes" id="UP000824048"/>
    </source>
</evidence>
<feature type="transmembrane region" description="Helical" evidence="8">
    <location>
        <begin position="1070"/>
        <end position="1090"/>
    </location>
</feature>
<feature type="transmembrane region" description="Helical" evidence="8">
    <location>
        <begin position="1396"/>
        <end position="1418"/>
    </location>
</feature>
<feature type="domain" description="ABC3 transporter permease C-terminal" evidence="9">
    <location>
        <begin position="1305"/>
        <end position="1422"/>
    </location>
</feature>
<feature type="coiled-coil region" evidence="6">
    <location>
        <begin position="259"/>
        <end position="286"/>
    </location>
</feature>
<feature type="domain" description="ABC3 transporter permease C-terminal" evidence="9">
    <location>
        <begin position="904"/>
        <end position="1014"/>
    </location>
</feature>
<feature type="transmembrane region" description="Helical" evidence="8">
    <location>
        <begin position="949"/>
        <end position="976"/>
    </location>
</feature>
<evidence type="ECO:0000256" key="2">
    <source>
        <dbReference type="ARBA" id="ARBA00022475"/>
    </source>
</evidence>
<reference evidence="11" key="2">
    <citation type="submission" date="2021-04" db="EMBL/GenBank/DDBJ databases">
        <authorList>
            <person name="Gilroy R."/>
        </authorList>
    </citation>
    <scope>NUCLEOTIDE SEQUENCE</scope>
    <source>
        <strain evidence="11">ChiSxjej1B13-11774</strain>
    </source>
</reference>
<evidence type="ECO:0000256" key="1">
    <source>
        <dbReference type="ARBA" id="ARBA00004651"/>
    </source>
</evidence>
<keyword evidence="4 8" id="KW-1133">Transmembrane helix</keyword>
<evidence type="ECO:0000256" key="7">
    <source>
        <dbReference type="SAM" id="MobiDB-lite"/>
    </source>
</evidence>
<keyword evidence="6" id="KW-0175">Coiled coil</keyword>
<feature type="transmembrane region" description="Helical" evidence="8">
    <location>
        <begin position="898"/>
        <end position="917"/>
    </location>
</feature>
<evidence type="ECO:0000259" key="10">
    <source>
        <dbReference type="Pfam" id="PF12704"/>
    </source>
</evidence>
<evidence type="ECO:0000256" key="5">
    <source>
        <dbReference type="ARBA" id="ARBA00023136"/>
    </source>
</evidence>
<feature type="region of interest" description="Disordered" evidence="7">
    <location>
        <begin position="484"/>
        <end position="644"/>
    </location>
</feature>
<evidence type="ECO:0000256" key="8">
    <source>
        <dbReference type="SAM" id="Phobius"/>
    </source>
</evidence>
<sequence>MAIFSIVALGVGFLAGLNATPIDMKESMEQYLDDGNFYDLRVVSTMGLTDDDVEALRQVDGIQTVQPAYSADLLVEAGDDVVVSRLHSLPPDSDDAINKLTLAEGRMPETSGECVVEASASLTGGSYPIGTTLTVSDSDNEELDTKLSCTEYTVVGIVHNTNYFSFEREPASVGNGTVELVMYLLPEDFAYETYTEIYVTAEGALAQDSMADAYDATVEAVQDNVEAIQDARCQARYEEIRSEAQAEIDDAWAEYYDAEAEAQQELADAAQELEDGRQELADGEQEYLDGEREYADGVQELADNEAKVNDGAVQLEEGRQELLDNQAKVEEGEGELAANEPKLAEARKKLEDGQAEYEAGLKQYQDALAQIEDGEQQLADGKTLLDQQEAEYAAGLEEMAAEITAKLQESNPELPVTVTAQDIQNFVDWLGQNGYDAPQSYDELLDVLDVYLQSYHLTAEEVGLTSAAREVQKNAQQMLDALTALPPGQGEGEGTTPEETEDVETPESLTAAETEAAAPEEAAEETPAAEGEETEPSVTPPEQAEEESTETVLPPEEGEEAAATDEDGSQTEEEPAATTLPSEEEPEVSDETVLRTESEATDLADAAPNVLTQPQENTERTELASKSKAPLTDGQDAPTGTQSTPEQMAELIAQLTAIVQADRSDMEKTLTEAQEWVRRQEEQPMEVVLFGQLVDGGLEGLALEKETMGDAVSGFALMVTGRRALDAGWAEYEANKQKLAAGRQQLEASVPQLESAKKQLDEGWKEYNDGVAEYEAGKKELADGRAQLTEGWATLTDKQLELEDARRQINDAKAELADARAELDDARATIAENAQKLRDGEIEYEDAKAEAEQELADARAEIEDGQKELDDIEMPEWYVWDRGNNVSYASFTGNVDKLTAITTIFPVFFFLVAALVVSTTMTRMVEEERLQIGTLKALGYTRGEIMQKYLWYSFAAAVCGTAVGLTIGFRVFPSIIWSAYAMMYYMPAIYTPWRALQAVFAGGTLTALSVGVTALACRASLREVPATLMLPRAPKAGKRILLERITPLWRRFPFTWKVTCRNLLRYKKRFWMTVIGVAGCMSLLVSGFGISDSLNAIITKQFGEISHYDLMTVVTKEEALEQGDVYEYLFQSDAFDESLTVSVETTRQPIADGEADVYLMIPQDVEQFADFLDLHERVSGTPTPLEEEGVVLTEKLAKLLNVKAGDTVTLENGDGETGTFTVTGVCEHYVSNYVYMSAATYAEGFGQPVSYNAVISRMTDNSDAAHDAISSTLLEMDDVASLTFTRDSVTQVLNMLNSIDAVVVLIIVCAACLAFVVLYNLSNINIAERIKEIATIKVLGFYDREVFAYVNRESVTLTLIGTLFGVFGGIALHRFIIVTVEVDAVMFGRDIQPLSFVYAIALTLLFSTLVNLVMGRMLKKISMVESMKAPE</sequence>